<dbReference type="EMBL" id="GBXM01061363">
    <property type="protein sequence ID" value="JAH47214.1"/>
    <property type="molecule type" value="Transcribed_RNA"/>
</dbReference>
<evidence type="ECO:0000256" key="1">
    <source>
        <dbReference type="SAM" id="Phobius"/>
    </source>
</evidence>
<keyword evidence="1" id="KW-0812">Transmembrane</keyword>
<protein>
    <submittedName>
        <fullName evidence="2">Uncharacterized protein</fullName>
    </submittedName>
</protein>
<sequence>MCASGPPVVLSVFQRWSIPAYFLRLYQMSRLIPEPRYVFSSGGALCMVTTVESLIVLSCSILFWAWLGTSARGSWKPFPIVLRACATLLDSELGLRGPKCMLV</sequence>
<reference evidence="2" key="1">
    <citation type="submission" date="2014-11" db="EMBL/GenBank/DDBJ databases">
        <authorList>
            <person name="Amaro Gonzalez C."/>
        </authorList>
    </citation>
    <scope>NUCLEOTIDE SEQUENCE</scope>
</reference>
<proteinExistence type="predicted"/>
<evidence type="ECO:0000313" key="2">
    <source>
        <dbReference type="EMBL" id="JAH47214.1"/>
    </source>
</evidence>
<organism evidence="2">
    <name type="scientific">Anguilla anguilla</name>
    <name type="common">European freshwater eel</name>
    <name type="synonym">Muraena anguilla</name>
    <dbReference type="NCBI Taxonomy" id="7936"/>
    <lineage>
        <taxon>Eukaryota</taxon>
        <taxon>Metazoa</taxon>
        <taxon>Chordata</taxon>
        <taxon>Craniata</taxon>
        <taxon>Vertebrata</taxon>
        <taxon>Euteleostomi</taxon>
        <taxon>Actinopterygii</taxon>
        <taxon>Neopterygii</taxon>
        <taxon>Teleostei</taxon>
        <taxon>Anguilliformes</taxon>
        <taxon>Anguillidae</taxon>
        <taxon>Anguilla</taxon>
    </lineage>
</organism>
<keyword evidence="1" id="KW-1133">Transmembrane helix</keyword>
<dbReference type="AlphaFoldDB" id="A0A0E9T0R3"/>
<name>A0A0E9T0R3_ANGAN</name>
<accession>A0A0E9T0R3</accession>
<keyword evidence="1" id="KW-0472">Membrane</keyword>
<reference evidence="2" key="2">
    <citation type="journal article" date="2015" name="Fish Shellfish Immunol.">
        <title>Early steps in the European eel (Anguilla anguilla)-Vibrio vulnificus interaction in the gills: Role of the RtxA13 toxin.</title>
        <authorList>
            <person name="Callol A."/>
            <person name="Pajuelo D."/>
            <person name="Ebbesson L."/>
            <person name="Teles M."/>
            <person name="MacKenzie S."/>
            <person name="Amaro C."/>
        </authorList>
    </citation>
    <scope>NUCLEOTIDE SEQUENCE</scope>
</reference>
<feature type="transmembrane region" description="Helical" evidence="1">
    <location>
        <begin position="37"/>
        <end position="67"/>
    </location>
</feature>